<sequence>MAKTLVVVRLLVGVVIATARTPVRLILDTDIGGGGCMDVDDVAAICLANALADNGEAVLLAVVQNTSPPPCAGAISVLNNYYGRDEVPIGAYKGTDLSPDAKYLSYVTDLSDNWPSSIKNSSQVPSSVEVYRRVLAEQPDHSVTISSIGLLTNLAALLSSPPDQVSPLSGAELVARKVASLVVMGGKYPTSGTSPECNFCGCYNGATIADSATASAASGYVFSHIPPEVKILFSGFEIGIAVQSGGKLSSCAPASNPCRQAFIDFEGGPGRSRFSWDPLNTLVAVRGAAAASCAECTDCDGSNKVDGASGNNAWVPGAAANQTYLVLRNATAAGNAIDELLCQQPVAKKTKRS</sequence>
<evidence type="ECO:0000313" key="5">
    <source>
        <dbReference type="Proteomes" id="UP001190700"/>
    </source>
</evidence>
<name>A0AAE0G8H9_9CHLO</name>
<reference evidence="4 5" key="1">
    <citation type="journal article" date="2015" name="Genome Biol. Evol.">
        <title>Comparative Genomics of a Bacterivorous Green Alga Reveals Evolutionary Causalities and Consequences of Phago-Mixotrophic Mode of Nutrition.</title>
        <authorList>
            <person name="Burns J.A."/>
            <person name="Paasch A."/>
            <person name="Narechania A."/>
            <person name="Kim E."/>
        </authorList>
    </citation>
    <scope>NUCLEOTIDE SEQUENCE [LARGE SCALE GENOMIC DNA]</scope>
    <source>
        <strain evidence="4 5">PLY_AMNH</strain>
    </source>
</reference>
<keyword evidence="5" id="KW-1185">Reference proteome</keyword>
<comment type="similarity">
    <text evidence="1">Belongs to the IUNH family.</text>
</comment>
<protein>
    <recommendedName>
        <fullName evidence="3">Inosine/uridine-preferring nucleoside hydrolase domain-containing protein</fullName>
    </recommendedName>
</protein>
<dbReference type="EMBL" id="LGRX02008473">
    <property type="protein sequence ID" value="KAK3273444.1"/>
    <property type="molecule type" value="Genomic_DNA"/>
</dbReference>
<dbReference type="Proteomes" id="UP001190700">
    <property type="component" value="Unassembled WGS sequence"/>
</dbReference>
<evidence type="ECO:0000256" key="2">
    <source>
        <dbReference type="SAM" id="SignalP"/>
    </source>
</evidence>
<evidence type="ECO:0000256" key="1">
    <source>
        <dbReference type="ARBA" id="ARBA00009176"/>
    </source>
</evidence>
<gene>
    <name evidence="4" type="ORF">CYMTET_18313</name>
</gene>
<organism evidence="4 5">
    <name type="scientific">Cymbomonas tetramitiformis</name>
    <dbReference type="NCBI Taxonomy" id="36881"/>
    <lineage>
        <taxon>Eukaryota</taxon>
        <taxon>Viridiplantae</taxon>
        <taxon>Chlorophyta</taxon>
        <taxon>Pyramimonadophyceae</taxon>
        <taxon>Pyramimonadales</taxon>
        <taxon>Pyramimonadaceae</taxon>
        <taxon>Cymbomonas</taxon>
    </lineage>
</organism>
<feature type="domain" description="Inosine/uridine-preferring nucleoside hydrolase" evidence="3">
    <location>
        <begin position="25"/>
        <end position="198"/>
    </location>
</feature>
<dbReference type="SUPFAM" id="SSF53590">
    <property type="entry name" value="Nucleoside hydrolase"/>
    <property type="match status" value="1"/>
</dbReference>
<keyword evidence="2" id="KW-0732">Signal</keyword>
<dbReference type="GO" id="GO:0016799">
    <property type="term" value="F:hydrolase activity, hydrolyzing N-glycosyl compounds"/>
    <property type="evidence" value="ECO:0007669"/>
    <property type="project" value="InterPro"/>
</dbReference>
<dbReference type="InterPro" id="IPR001910">
    <property type="entry name" value="Inosine/uridine_hydrolase_dom"/>
</dbReference>
<feature type="signal peptide" evidence="2">
    <location>
        <begin position="1"/>
        <end position="19"/>
    </location>
</feature>
<proteinExistence type="inferred from homology"/>
<comment type="caution">
    <text evidence="4">The sequence shown here is derived from an EMBL/GenBank/DDBJ whole genome shotgun (WGS) entry which is preliminary data.</text>
</comment>
<accession>A0AAE0G8H9</accession>
<dbReference type="PANTHER" id="PTHR43264:SF1">
    <property type="entry name" value="INOSINE_URIDINE-PREFERRING NUCLEOSIDE HYDROLASE DOMAIN-CONTAINING PROTEIN"/>
    <property type="match status" value="1"/>
</dbReference>
<evidence type="ECO:0000313" key="4">
    <source>
        <dbReference type="EMBL" id="KAK3273444.1"/>
    </source>
</evidence>
<dbReference type="Pfam" id="PF01156">
    <property type="entry name" value="IU_nuc_hydro"/>
    <property type="match status" value="1"/>
</dbReference>
<dbReference type="AlphaFoldDB" id="A0AAE0G8H9"/>
<dbReference type="Gene3D" id="3.90.245.10">
    <property type="entry name" value="Ribonucleoside hydrolase-like"/>
    <property type="match status" value="1"/>
</dbReference>
<evidence type="ECO:0000259" key="3">
    <source>
        <dbReference type="Pfam" id="PF01156"/>
    </source>
</evidence>
<dbReference type="PANTHER" id="PTHR43264">
    <property type="match status" value="1"/>
</dbReference>
<feature type="chain" id="PRO_5042034732" description="Inosine/uridine-preferring nucleoside hydrolase domain-containing protein" evidence="2">
    <location>
        <begin position="20"/>
        <end position="353"/>
    </location>
</feature>
<dbReference type="InterPro" id="IPR036452">
    <property type="entry name" value="Ribo_hydro-like"/>
</dbReference>